<dbReference type="SUPFAM" id="SSF53271">
    <property type="entry name" value="PRTase-like"/>
    <property type="match status" value="1"/>
</dbReference>
<dbReference type="KEGG" id="ruf:TH63_05070"/>
<evidence type="ECO:0000259" key="1">
    <source>
        <dbReference type="Pfam" id="PF00156"/>
    </source>
</evidence>
<dbReference type="Pfam" id="PF00156">
    <property type="entry name" value="Pribosyltran"/>
    <property type="match status" value="1"/>
</dbReference>
<dbReference type="InterPro" id="IPR000836">
    <property type="entry name" value="PRTase_dom"/>
</dbReference>
<dbReference type="RefSeq" id="WP_048922592.1">
    <property type="nucleotide sequence ID" value="NZ_CP010777.1"/>
</dbReference>
<keyword evidence="2" id="KW-0808">Transferase</keyword>
<dbReference type="EMBL" id="CP010777">
    <property type="protein sequence ID" value="AKQ47503.1"/>
    <property type="molecule type" value="Genomic_DNA"/>
</dbReference>
<dbReference type="Gene3D" id="3.30.1310.20">
    <property type="entry name" value="PRTase-like"/>
    <property type="match status" value="1"/>
</dbReference>
<keyword evidence="2" id="KW-0328">Glycosyltransferase</keyword>
<dbReference type="STRING" id="1379910.TH63_05070"/>
<dbReference type="CDD" id="cd06223">
    <property type="entry name" value="PRTases_typeI"/>
    <property type="match status" value="1"/>
</dbReference>
<dbReference type="AlphaFoldDB" id="A0A0H4VQ97"/>
<evidence type="ECO:0000313" key="3">
    <source>
        <dbReference type="Proteomes" id="UP000036458"/>
    </source>
</evidence>
<keyword evidence="3" id="KW-1185">Reference proteome</keyword>
<organism evidence="2 3">
    <name type="scientific">Rufibacter radiotolerans</name>
    <dbReference type="NCBI Taxonomy" id="1379910"/>
    <lineage>
        <taxon>Bacteria</taxon>
        <taxon>Pseudomonadati</taxon>
        <taxon>Bacteroidota</taxon>
        <taxon>Cytophagia</taxon>
        <taxon>Cytophagales</taxon>
        <taxon>Hymenobacteraceae</taxon>
        <taxon>Rufibacter</taxon>
    </lineage>
</organism>
<accession>A0A0H4VQ97</accession>
<dbReference type="Proteomes" id="UP000036458">
    <property type="component" value="Chromosome"/>
</dbReference>
<gene>
    <name evidence="2" type="ORF">TH63_05070</name>
</gene>
<feature type="domain" description="Phosphoribosyltransferase" evidence="1">
    <location>
        <begin position="8"/>
        <end position="185"/>
    </location>
</feature>
<dbReference type="InterPro" id="IPR029057">
    <property type="entry name" value="PRTase-like"/>
</dbReference>
<sequence length="210" mass="23163">MFKDRKDAALHLAKALNKYKGLGVIVLGIPRGGAETGFYVAQHLGAEFSLLVSRKLGHPNNPEYAIGAIAEDGSIYINEKAQAGLSPEVLEHTIAQQKKEITRRIDVLRNGEPLPKIRNKTVILVDDGIATGSTLFASIKMCRNQGVGKLVVAAPVAGPEMKSRLLKEVDDVVILETPEFFQGVSQGYELFYNLSDEETIDFLDRWKENR</sequence>
<proteinExistence type="predicted"/>
<name>A0A0H4VQ97_9BACT</name>
<protein>
    <submittedName>
        <fullName evidence="2">Phosphoribosyltransferase</fullName>
    </submittedName>
</protein>
<dbReference type="PATRIC" id="fig|1379910.4.peg.1105"/>
<evidence type="ECO:0000313" key="2">
    <source>
        <dbReference type="EMBL" id="AKQ47503.1"/>
    </source>
</evidence>
<dbReference type="Gene3D" id="3.40.50.2020">
    <property type="match status" value="1"/>
</dbReference>
<dbReference type="OrthoDB" id="9810066at2"/>
<reference evidence="2 3" key="1">
    <citation type="submission" date="2015-01" db="EMBL/GenBank/DDBJ databases">
        <title>Rufibacter sp./DG31D/ whole genome sequencing.</title>
        <authorList>
            <person name="Kim M.K."/>
            <person name="Srinivasan S."/>
            <person name="Lee J.-J."/>
        </authorList>
    </citation>
    <scope>NUCLEOTIDE SEQUENCE [LARGE SCALE GENOMIC DNA]</scope>
    <source>
        <strain evidence="2 3">DG31D</strain>
    </source>
</reference>
<dbReference type="GO" id="GO:0016757">
    <property type="term" value="F:glycosyltransferase activity"/>
    <property type="evidence" value="ECO:0007669"/>
    <property type="project" value="UniProtKB-KW"/>
</dbReference>